<name>A0A1I6IYU3_9MICO</name>
<organism evidence="1 2">
    <name type="scientific">Microbacterium azadirachtae</name>
    <dbReference type="NCBI Taxonomy" id="582680"/>
    <lineage>
        <taxon>Bacteria</taxon>
        <taxon>Bacillati</taxon>
        <taxon>Actinomycetota</taxon>
        <taxon>Actinomycetes</taxon>
        <taxon>Micrococcales</taxon>
        <taxon>Microbacteriaceae</taxon>
        <taxon>Microbacterium</taxon>
    </lineage>
</organism>
<dbReference type="EMBL" id="FOYR01000004">
    <property type="protein sequence ID" value="SFR71849.1"/>
    <property type="molecule type" value="Genomic_DNA"/>
</dbReference>
<dbReference type="Proteomes" id="UP000198877">
    <property type="component" value="Unassembled WGS sequence"/>
</dbReference>
<gene>
    <name evidence="1" type="ORF">SAMN04488591_3130</name>
</gene>
<protein>
    <recommendedName>
        <fullName evidence="3">DUF937 domain-containing protein</fullName>
    </recommendedName>
</protein>
<reference evidence="2" key="1">
    <citation type="submission" date="2016-10" db="EMBL/GenBank/DDBJ databases">
        <authorList>
            <person name="Varghese N."/>
            <person name="Submissions S."/>
        </authorList>
    </citation>
    <scope>NUCLEOTIDE SEQUENCE [LARGE SCALE GENOMIC DNA]</scope>
    <source>
        <strain evidence="2">CL127</strain>
    </source>
</reference>
<evidence type="ECO:0008006" key="3">
    <source>
        <dbReference type="Google" id="ProtNLM"/>
    </source>
</evidence>
<dbReference type="AlphaFoldDB" id="A0A1I6IYU3"/>
<evidence type="ECO:0000313" key="1">
    <source>
        <dbReference type="EMBL" id="SFR71849.1"/>
    </source>
</evidence>
<evidence type="ECO:0000313" key="2">
    <source>
        <dbReference type="Proteomes" id="UP000198877"/>
    </source>
</evidence>
<dbReference type="InterPro" id="IPR009282">
    <property type="entry name" value="DUF937"/>
</dbReference>
<dbReference type="Pfam" id="PF06078">
    <property type="entry name" value="DUF937"/>
    <property type="match status" value="1"/>
</dbReference>
<sequence length="195" mass="18688">MDIDEILKQVPIGDIAQKLGVSEDVARQAVQEGGAALLGGLAKNAETPEGSAAIEAALAKHDGFSGAASLDDVDEADGQKIVSHVFGGNADQVAQTLTNDQKTAGIDFGKLLPILAPIVMGLIANGQKGSSTGGGGGLGDILGGLLSGGQQQQGQAAGGGGLGDILGGLLGGGNSGSGGGIDIGGLIGGLLGGKK</sequence>
<accession>A0A1I6IYU3</accession>
<dbReference type="RefSeq" id="WP_091741378.1">
    <property type="nucleotide sequence ID" value="NZ_FOYR01000004.1"/>
</dbReference>
<proteinExistence type="predicted"/>